<evidence type="ECO:0000256" key="3">
    <source>
        <dbReference type="ARBA" id="ARBA00022606"/>
    </source>
</evidence>
<dbReference type="RefSeq" id="XP_011634440.2">
    <property type="nucleotide sequence ID" value="XM_011636138.2"/>
</dbReference>
<dbReference type="OrthoDB" id="7549866at2759"/>
<evidence type="ECO:0000313" key="12">
    <source>
        <dbReference type="RefSeq" id="XP_011634440.2"/>
    </source>
</evidence>
<dbReference type="KEGG" id="pbar:105425398"/>
<evidence type="ECO:0000256" key="1">
    <source>
        <dbReference type="ARBA" id="ARBA00004651"/>
    </source>
</evidence>
<evidence type="ECO:0000256" key="5">
    <source>
        <dbReference type="ARBA" id="ARBA00022725"/>
    </source>
</evidence>
<evidence type="ECO:0000256" key="7">
    <source>
        <dbReference type="ARBA" id="ARBA00023136"/>
    </source>
</evidence>
<feature type="transmembrane region" description="Helical" evidence="10">
    <location>
        <begin position="177"/>
        <end position="207"/>
    </location>
</feature>
<keyword evidence="3 10" id="KW-0716">Sensory transduction</keyword>
<dbReference type="Pfam" id="PF02949">
    <property type="entry name" value="7tm_6"/>
    <property type="match status" value="1"/>
</dbReference>
<keyword evidence="8 10" id="KW-0675">Receptor</keyword>
<dbReference type="PANTHER" id="PTHR21137">
    <property type="entry name" value="ODORANT RECEPTOR"/>
    <property type="match status" value="1"/>
</dbReference>
<evidence type="ECO:0000256" key="6">
    <source>
        <dbReference type="ARBA" id="ARBA00022989"/>
    </source>
</evidence>
<name>A0A6I9W0L7_9HYME</name>
<feature type="transmembrane region" description="Helical" evidence="10">
    <location>
        <begin position="362"/>
        <end position="385"/>
    </location>
</feature>
<dbReference type="InterPro" id="IPR004117">
    <property type="entry name" value="7tm6_olfct_rcpt"/>
</dbReference>
<accession>A0A6I9W0L7</accession>
<keyword evidence="2" id="KW-1003">Cell membrane</keyword>
<gene>
    <name evidence="12" type="primary">LOC105425398</name>
</gene>
<feature type="transmembrane region" description="Helical" evidence="10">
    <location>
        <begin position="300"/>
        <end position="320"/>
    </location>
</feature>
<protein>
    <recommendedName>
        <fullName evidence="10">Odorant receptor</fullName>
    </recommendedName>
</protein>
<proteinExistence type="inferred from homology"/>
<sequence length="395" mass="46095">MSCIVERYFNLNRILLLLVGLWPYQKSKLAQFQLICFFSILVTFIVFQLTTFMTLKCTINNIIKILSDTFSILILVIKYNSFYINSNTVKYSMEQLQRIHDELKDSNEIAIIEKYGNDAKRYTTILTIMLFRFFICSLSIAVSAQLWPDLMYVISFANKSRYHLYFSTEYFIDQERYFYLLLFHTNAAVCIGLIVLLATGTLLIAYFQHACGMFKIASYRIENALEIYVSKINLKNEYLVYRSLIYAVHIHQKAMMFSEYVISRFEISFMLLIFFGVITMSLKIYQIFQIISTTYNIEELLLTFIGTLFCLLYMFLANLVGQNITDHCNLVSTTAYEVRWYITPPQIQKMILFLLQRGTKTFGLNVGGLFIASLECFATLANASLSYFTVMYSMQ</sequence>
<evidence type="ECO:0000256" key="10">
    <source>
        <dbReference type="RuleBase" id="RU351113"/>
    </source>
</evidence>
<dbReference type="GO" id="GO:0005886">
    <property type="term" value="C:plasma membrane"/>
    <property type="evidence" value="ECO:0007669"/>
    <property type="project" value="UniProtKB-SubCell"/>
</dbReference>
<evidence type="ECO:0000313" key="11">
    <source>
        <dbReference type="Proteomes" id="UP000504615"/>
    </source>
</evidence>
<comment type="subcellular location">
    <subcellularLocation>
        <location evidence="1 10">Cell membrane</location>
        <topology evidence="1 10">Multi-pass membrane protein</topology>
    </subcellularLocation>
</comment>
<dbReference type="AlphaFoldDB" id="A0A6I9W0L7"/>
<dbReference type="Proteomes" id="UP000504615">
    <property type="component" value="Unplaced"/>
</dbReference>
<dbReference type="GO" id="GO:0007165">
    <property type="term" value="P:signal transduction"/>
    <property type="evidence" value="ECO:0007669"/>
    <property type="project" value="UniProtKB-KW"/>
</dbReference>
<keyword evidence="5 10" id="KW-0552">Olfaction</keyword>
<feature type="transmembrane region" description="Helical" evidence="10">
    <location>
        <begin position="30"/>
        <end position="55"/>
    </location>
</feature>
<keyword evidence="11" id="KW-1185">Reference proteome</keyword>
<feature type="transmembrane region" description="Helical" evidence="10">
    <location>
        <begin position="130"/>
        <end position="157"/>
    </location>
</feature>
<dbReference type="PANTHER" id="PTHR21137:SF35">
    <property type="entry name" value="ODORANT RECEPTOR 19A-RELATED"/>
    <property type="match status" value="1"/>
</dbReference>
<organism evidence="11 12">
    <name type="scientific">Pogonomyrmex barbatus</name>
    <name type="common">red harvester ant</name>
    <dbReference type="NCBI Taxonomy" id="144034"/>
    <lineage>
        <taxon>Eukaryota</taxon>
        <taxon>Metazoa</taxon>
        <taxon>Ecdysozoa</taxon>
        <taxon>Arthropoda</taxon>
        <taxon>Hexapoda</taxon>
        <taxon>Insecta</taxon>
        <taxon>Pterygota</taxon>
        <taxon>Neoptera</taxon>
        <taxon>Endopterygota</taxon>
        <taxon>Hymenoptera</taxon>
        <taxon>Apocrita</taxon>
        <taxon>Aculeata</taxon>
        <taxon>Formicoidea</taxon>
        <taxon>Formicidae</taxon>
        <taxon>Myrmicinae</taxon>
        <taxon>Pogonomyrmex</taxon>
    </lineage>
</organism>
<dbReference type="GO" id="GO:0005549">
    <property type="term" value="F:odorant binding"/>
    <property type="evidence" value="ECO:0007669"/>
    <property type="project" value="InterPro"/>
</dbReference>
<comment type="similarity">
    <text evidence="10">Belongs to the insect chemoreceptor superfamily. Heteromeric odorant receptor channel (TC 1.A.69) family.</text>
</comment>
<evidence type="ECO:0000256" key="2">
    <source>
        <dbReference type="ARBA" id="ARBA00022475"/>
    </source>
</evidence>
<evidence type="ECO:0000256" key="9">
    <source>
        <dbReference type="ARBA" id="ARBA00023224"/>
    </source>
</evidence>
<keyword evidence="9 10" id="KW-0807">Transducer</keyword>
<comment type="caution">
    <text evidence="10">Lacks conserved residue(s) required for the propagation of feature annotation.</text>
</comment>
<keyword evidence="6 10" id="KW-1133">Transmembrane helix</keyword>
<evidence type="ECO:0000256" key="4">
    <source>
        <dbReference type="ARBA" id="ARBA00022692"/>
    </source>
</evidence>
<keyword evidence="7 10" id="KW-0472">Membrane</keyword>
<reference evidence="12" key="1">
    <citation type="submission" date="2025-08" db="UniProtKB">
        <authorList>
            <consortium name="RefSeq"/>
        </authorList>
    </citation>
    <scope>IDENTIFICATION</scope>
</reference>
<feature type="transmembrane region" description="Helical" evidence="10">
    <location>
        <begin position="265"/>
        <end position="288"/>
    </location>
</feature>
<dbReference type="GeneID" id="105425398"/>
<evidence type="ECO:0000256" key="8">
    <source>
        <dbReference type="ARBA" id="ARBA00023170"/>
    </source>
</evidence>
<keyword evidence="4 10" id="KW-0812">Transmembrane</keyword>
<dbReference type="GO" id="GO:0004984">
    <property type="term" value="F:olfactory receptor activity"/>
    <property type="evidence" value="ECO:0007669"/>
    <property type="project" value="InterPro"/>
</dbReference>